<dbReference type="Pfam" id="PF02687">
    <property type="entry name" value="FtsX"/>
    <property type="match status" value="1"/>
</dbReference>
<keyword evidence="5 10" id="KW-0132">Cell division</keyword>
<keyword evidence="8 10" id="KW-0472">Membrane</keyword>
<comment type="caution">
    <text evidence="14">The sequence shown here is derived from an EMBL/GenBank/DDBJ whole genome shotgun (WGS) entry which is preliminary data.</text>
</comment>
<dbReference type="InterPro" id="IPR003838">
    <property type="entry name" value="ABC3_permease_C"/>
</dbReference>
<gene>
    <name evidence="14" type="ORF">COT81_02270</name>
</gene>
<evidence type="ECO:0000259" key="13">
    <source>
        <dbReference type="Pfam" id="PF18075"/>
    </source>
</evidence>
<feature type="domain" description="FtsX extracellular" evidence="13">
    <location>
        <begin position="60"/>
        <end position="145"/>
    </location>
</feature>
<dbReference type="PANTHER" id="PTHR47755">
    <property type="entry name" value="CELL DIVISION PROTEIN FTSX"/>
    <property type="match status" value="1"/>
</dbReference>
<evidence type="ECO:0000256" key="9">
    <source>
        <dbReference type="ARBA" id="ARBA00023306"/>
    </source>
</evidence>
<evidence type="ECO:0000256" key="11">
    <source>
        <dbReference type="SAM" id="Phobius"/>
    </source>
</evidence>
<evidence type="ECO:0000256" key="3">
    <source>
        <dbReference type="ARBA" id="ARBA00021907"/>
    </source>
</evidence>
<organism evidence="14 15">
    <name type="scientific">Candidatus Buchananbacteria bacterium CG10_big_fil_rev_8_21_14_0_10_42_9</name>
    <dbReference type="NCBI Taxonomy" id="1974526"/>
    <lineage>
        <taxon>Bacteria</taxon>
        <taxon>Candidatus Buchananiibacteriota</taxon>
    </lineage>
</organism>
<dbReference type="Gene3D" id="3.30.70.3040">
    <property type="match status" value="1"/>
</dbReference>
<accession>A0A2H0W1G4</accession>
<dbReference type="AlphaFoldDB" id="A0A2H0W1G4"/>
<dbReference type="Proteomes" id="UP000230935">
    <property type="component" value="Unassembled WGS sequence"/>
</dbReference>
<evidence type="ECO:0000256" key="5">
    <source>
        <dbReference type="ARBA" id="ARBA00022618"/>
    </source>
</evidence>
<keyword evidence="7 11" id="KW-1133">Transmembrane helix</keyword>
<dbReference type="GO" id="GO:0051301">
    <property type="term" value="P:cell division"/>
    <property type="evidence" value="ECO:0007669"/>
    <property type="project" value="UniProtKB-KW"/>
</dbReference>
<evidence type="ECO:0000256" key="7">
    <source>
        <dbReference type="ARBA" id="ARBA00022989"/>
    </source>
</evidence>
<evidence type="ECO:0000256" key="10">
    <source>
        <dbReference type="PIRNR" id="PIRNR003097"/>
    </source>
</evidence>
<feature type="transmembrane region" description="Helical" evidence="11">
    <location>
        <begin position="179"/>
        <end position="206"/>
    </location>
</feature>
<dbReference type="InterPro" id="IPR040690">
    <property type="entry name" value="FtsX_ECD"/>
</dbReference>
<dbReference type="PANTHER" id="PTHR47755:SF1">
    <property type="entry name" value="CELL DIVISION PROTEIN FTSX"/>
    <property type="match status" value="1"/>
</dbReference>
<feature type="transmembrane region" description="Helical" evidence="11">
    <location>
        <begin position="227"/>
        <end position="250"/>
    </location>
</feature>
<comment type="subcellular location">
    <subcellularLocation>
        <location evidence="1">Cell membrane</location>
        <topology evidence="1">Multi-pass membrane protein</topology>
    </subcellularLocation>
</comment>
<comment type="similarity">
    <text evidence="2 10">Belongs to the ABC-4 integral membrane protein family. FtsX subfamily.</text>
</comment>
<evidence type="ECO:0000313" key="14">
    <source>
        <dbReference type="EMBL" id="PIS05215.1"/>
    </source>
</evidence>
<dbReference type="GO" id="GO:0005886">
    <property type="term" value="C:plasma membrane"/>
    <property type="evidence" value="ECO:0007669"/>
    <property type="project" value="UniProtKB-SubCell"/>
</dbReference>
<dbReference type="Pfam" id="PF18075">
    <property type="entry name" value="FtsX_ECD"/>
    <property type="match status" value="1"/>
</dbReference>
<dbReference type="InterPro" id="IPR004513">
    <property type="entry name" value="FtsX"/>
</dbReference>
<dbReference type="PIRSF" id="PIRSF003097">
    <property type="entry name" value="FtsX"/>
    <property type="match status" value="1"/>
</dbReference>
<keyword evidence="4 10" id="KW-1003">Cell membrane</keyword>
<feature type="domain" description="ABC3 transporter permease C-terminal" evidence="12">
    <location>
        <begin position="185"/>
        <end position="300"/>
    </location>
</feature>
<feature type="transmembrane region" description="Helical" evidence="11">
    <location>
        <begin position="21"/>
        <end position="47"/>
    </location>
</feature>
<evidence type="ECO:0000313" key="15">
    <source>
        <dbReference type="Proteomes" id="UP000230935"/>
    </source>
</evidence>
<sequence length="305" mass="34605">MLLLDTYRVIKFAGQSFWRNIWLSIATIFIIILTLISVNAIVILNLVTQEIVTAVQEKIDISVYFQPGIEEIQIKEVESYLKSLSQVEAIKYKSAAENLAEFRLQNIDNPSIIESLAELEENPISATLNVTGKKLTDYESIIAVLDNSKYKNWIIDKNFETHRGYINRVQIISQNIQKVGIGLTATFTIIALLIVFNTIRVAIYTHREEVSIMKLVGASNHFIRSPFIVEGIIYAFVAMVLTVILLYPILQGIQPYLTNFFVGTNIDLIGFFANNFWQVFGLELLVVIFLNTISSSVAVNRYLQI</sequence>
<evidence type="ECO:0000256" key="1">
    <source>
        <dbReference type="ARBA" id="ARBA00004651"/>
    </source>
</evidence>
<evidence type="ECO:0000256" key="4">
    <source>
        <dbReference type="ARBA" id="ARBA00022475"/>
    </source>
</evidence>
<reference evidence="15" key="1">
    <citation type="submission" date="2017-09" db="EMBL/GenBank/DDBJ databases">
        <title>Depth-based differentiation of microbial function through sediment-hosted aquifers and enrichment of novel symbionts in the deep terrestrial subsurface.</title>
        <authorList>
            <person name="Probst A.J."/>
            <person name="Ladd B."/>
            <person name="Jarett J.K."/>
            <person name="Geller-Mcgrath D.E."/>
            <person name="Sieber C.M.K."/>
            <person name="Emerson J.B."/>
            <person name="Anantharaman K."/>
            <person name="Thomas B.C."/>
            <person name="Malmstrom R."/>
            <person name="Stieglmeier M."/>
            <person name="Klingl A."/>
            <person name="Woyke T."/>
            <person name="Ryan C.M."/>
            <person name="Banfield J.F."/>
        </authorList>
    </citation>
    <scope>NUCLEOTIDE SEQUENCE [LARGE SCALE GENOMIC DNA]</scope>
</reference>
<dbReference type="EMBL" id="PEZZ01000016">
    <property type="protein sequence ID" value="PIS05215.1"/>
    <property type="molecule type" value="Genomic_DNA"/>
</dbReference>
<evidence type="ECO:0000256" key="6">
    <source>
        <dbReference type="ARBA" id="ARBA00022692"/>
    </source>
</evidence>
<keyword evidence="6 11" id="KW-0812">Transmembrane</keyword>
<protein>
    <recommendedName>
        <fullName evidence="3 10">Cell division protein FtsX</fullName>
    </recommendedName>
</protein>
<evidence type="ECO:0000256" key="2">
    <source>
        <dbReference type="ARBA" id="ARBA00007379"/>
    </source>
</evidence>
<keyword evidence="9 10" id="KW-0131">Cell cycle</keyword>
<evidence type="ECO:0000256" key="8">
    <source>
        <dbReference type="ARBA" id="ARBA00023136"/>
    </source>
</evidence>
<proteinExistence type="inferred from homology"/>
<evidence type="ECO:0000259" key="12">
    <source>
        <dbReference type="Pfam" id="PF02687"/>
    </source>
</evidence>
<name>A0A2H0W1G4_9BACT</name>